<reference evidence="2" key="1">
    <citation type="journal article" date="2022" name="bioRxiv">
        <title>Sequencing and chromosome-scale assembly of the giantPleurodeles waltlgenome.</title>
        <authorList>
            <person name="Brown T."/>
            <person name="Elewa A."/>
            <person name="Iarovenko S."/>
            <person name="Subramanian E."/>
            <person name="Araus A.J."/>
            <person name="Petzold A."/>
            <person name="Susuki M."/>
            <person name="Suzuki K.-i.T."/>
            <person name="Hayashi T."/>
            <person name="Toyoda A."/>
            <person name="Oliveira C."/>
            <person name="Osipova E."/>
            <person name="Leigh N.D."/>
            <person name="Simon A."/>
            <person name="Yun M.H."/>
        </authorList>
    </citation>
    <scope>NUCLEOTIDE SEQUENCE</scope>
    <source>
        <strain evidence="2">20211129_DDA</strain>
        <tissue evidence="2">Liver</tissue>
    </source>
</reference>
<feature type="chain" id="PRO_5043843494" description="Secreted protein" evidence="1">
    <location>
        <begin position="30"/>
        <end position="104"/>
    </location>
</feature>
<feature type="signal peptide" evidence="1">
    <location>
        <begin position="1"/>
        <end position="29"/>
    </location>
</feature>
<protein>
    <recommendedName>
        <fullName evidence="4">Secreted protein</fullName>
    </recommendedName>
</protein>
<dbReference type="AlphaFoldDB" id="A0AAV7L8G5"/>
<proteinExistence type="predicted"/>
<evidence type="ECO:0008006" key="4">
    <source>
        <dbReference type="Google" id="ProtNLM"/>
    </source>
</evidence>
<gene>
    <name evidence="2" type="ORF">NDU88_000391</name>
</gene>
<comment type="caution">
    <text evidence="2">The sequence shown here is derived from an EMBL/GenBank/DDBJ whole genome shotgun (WGS) entry which is preliminary data.</text>
</comment>
<organism evidence="2 3">
    <name type="scientific">Pleurodeles waltl</name>
    <name type="common">Iberian ribbed newt</name>
    <dbReference type="NCBI Taxonomy" id="8319"/>
    <lineage>
        <taxon>Eukaryota</taxon>
        <taxon>Metazoa</taxon>
        <taxon>Chordata</taxon>
        <taxon>Craniata</taxon>
        <taxon>Vertebrata</taxon>
        <taxon>Euteleostomi</taxon>
        <taxon>Amphibia</taxon>
        <taxon>Batrachia</taxon>
        <taxon>Caudata</taxon>
        <taxon>Salamandroidea</taxon>
        <taxon>Salamandridae</taxon>
        <taxon>Pleurodelinae</taxon>
        <taxon>Pleurodeles</taxon>
    </lineage>
</organism>
<dbReference type="Proteomes" id="UP001066276">
    <property type="component" value="Chromosome 11"/>
</dbReference>
<evidence type="ECO:0000256" key="1">
    <source>
        <dbReference type="SAM" id="SignalP"/>
    </source>
</evidence>
<keyword evidence="1" id="KW-0732">Signal</keyword>
<keyword evidence="3" id="KW-1185">Reference proteome</keyword>
<accession>A0AAV7L8G5</accession>
<sequence length="104" mass="11405">MRVPVVGAPMLCVLVVRAAVRVYVPVVRAVMLCNCYTSYHVVCSPPRSCHVGTTTTCTIHAVRGAILRRYTAVCSVWSVIRAVCTQTQHRCAGLGRSERSLFPQ</sequence>
<name>A0AAV7L8G5_PLEWA</name>
<evidence type="ECO:0000313" key="3">
    <source>
        <dbReference type="Proteomes" id="UP001066276"/>
    </source>
</evidence>
<evidence type="ECO:0000313" key="2">
    <source>
        <dbReference type="EMBL" id="KAJ1087204.1"/>
    </source>
</evidence>
<dbReference type="EMBL" id="JANPWB010000015">
    <property type="protein sequence ID" value="KAJ1087204.1"/>
    <property type="molecule type" value="Genomic_DNA"/>
</dbReference>